<feature type="coiled-coil region" evidence="1">
    <location>
        <begin position="331"/>
        <end position="372"/>
    </location>
</feature>
<feature type="domain" description="CCDC81 HU" evidence="3">
    <location>
        <begin position="7"/>
        <end position="91"/>
    </location>
</feature>
<dbReference type="InterPro" id="IPR040673">
    <property type="entry name" value="CCDC81_HU_dom_2"/>
</dbReference>
<dbReference type="AlphaFoldDB" id="A0A3P8UGC9"/>
<organism evidence="5 6">
    <name type="scientific">Cynoglossus semilaevis</name>
    <name type="common">Tongue sole</name>
    <dbReference type="NCBI Taxonomy" id="244447"/>
    <lineage>
        <taxon>Eukaryota</taxon>
        <taxon>Metazoa</taxon>
        <taxon>Chordata</taxon>
        <taxon>Craniata</taxon>
        <taxon>Vertebrata</taxon>
        <taxon>Euteleostomi</taxon>
        <taxon>Actinopterygii</taxon>
        <taxon>Neopterygii</taxon>
        <taxon>Teleostei</taxon>
        <taxon>Neoteleostei</taxon>
        <taxon>Acanthomorphata</taxon>
        <taxon>Carangaria</taxon>
        <taxon>Pleuronectiformes</taxon>
        <taxon>Pleuronectoidei</taxon>
        <taxon>Cynoglossidae</taxon>
        <taxon>Cynoglossinae</taxon>
        <taxon>Cynoglossus</taxon>
    </lineage>
</organism>
<evidence type="ECO:0000256" key="2">
    <source>
        <dbReference type="SAM" id="MobiDB-lite"/>
    </source>
</evidence>
<dbReference type="Pfam" id="PF18289">
    <property type="entry name" value="HU-CCDC81_euk_2"/>
    <property type="match status" value="1"/>
</dbReference>
<evidence type="ECO:0000313" key="6">
    <source>
        <dbReference type="Proteomes" id="UP000265120"/>
    </source>
</evidence>
<evidence type="ECO:0000259" key="3">
    <source>
        <dbReference type="Pfam" id="PF14908"/>
    </source>
</evidence>
<dbReference type="RefSeq" id="XP_024911596.1">
    <property type="nucleotide sequence ID" value="XM_025055828.1"/>
</dbReference>
<dbReference type="GO" id="GO:0005815">
    <property type="term" value="C:microtubule organizing center"/>
    <property type="evidence" value="ECO:0007669"/>
    <property type="project" value="TreeGrafter"/>
</dbReference>
<dbReference type="OMA" id="QCEKYPR"/>
<dbReference type="OrthoDB" id="125906at2759"/>
<feature type="region of interest" description="Disordered" evidence="2">
    <location>
        <begin position="210"/>
        <end position="250"/>
    </location>
</feature>
<feature type="coiled-coil region" evidence="1">
    <location>
        <begin position="518"/>
        <end position="545"/>
    </location>
</feature>
<proteinExistence type="predicted"/>
<accession>A0A3P8UGC9</accession>
<name>A0A3P8UGC9_CYNSE</name>
<protein>
    <submittedName>
        <fullName evidence="5">Coiled-coil domain containing 81</fullName>
    </submittedName>
</protein>
<evidence type="ECO:0000313" key="5">
    <source>
        <dbReference type="Ensembl" id="ENSCSEP00000001462.1"/>
    </source>
</evidence>
<dbReference type="InterPro" id="IPR026295">
    <property type="entry name" value="CCD81"/>
</dbReference>
<sequence>MTDLLRLVSEANTKNLPTLSKLSNSDISSIWTEVSAFIERQMTSHKGVHLAGLGTFNFSQQKLDLGNRFMMIHRPVFILAGKLLQSLGVKQSRPLTAVSLLPVVQLNFAAVSQETPFSRGIVEGCVRETLLLLFRALASEQNISVTFRGIGVLYFTNNKVRMKFSNDFIKAIDASGKMLLAFHNSLQRPGSSVSLLSAAPSRLQRVHSASPVSLPTVCSPQPQNKDSDQDEQSLSPASDHRNAGEVQQLECQSHQPIKIKTIRPFEELTAKSPKEDINKSNSVVHPLQGVPKVEKPCAAVPCSDHEPAGQELCYLCLQRERRNVPVYTRDQQEAEEKAQEKLLRHRELQRDKQRMEEERTKLEKQRQHAKQVALYNLQMSEKKERDCPLYNTSFIFSSRPLTPAKRIKQQSYMKDLQSQIERRQSRDVEEEQSRFLMEHRDQVQLVQEIASRKARQLQEKQAKTRRYRSALDRQVEGKKDVETPEFFTNTFVINRCETPVNIAEGRERAQKLFQVNFCAATERKMEEMNNRQAEVEKEQQMLKLNKTELILDCVSRFEKRRDVTEALMDNWSHSVTLKHQRVKDERRFLRSAGQLLVDQLAQHKRCRQCKRRTSNVGQTNIWRDSDFHTNFMI</sequence>
<feature type="domain" description="CCDC81 HU" evidence="4">
    <location>
        <begin position="102"/>
        <end position="176"/>
    </location>
</feature>
<evidence type="ECO:0000259" key="4">
    <source>
        <dbReference type="Pfam" id="PF18289"/>
    </source>
</evidence>
<reference evidence="5" key="3">
    <citation type="submission" date="2025-09" db="UniProtKB">
        <authorList>
            <consortium name="Ensembl"/>
        </authorList>
    </citation>
    <scope>IDENTIFICATION</scope>
</reference>
<evidence type="ECO:0000256" key="1">
    <source>
        <dbReference type="SAM" id="Coils"/>
    </source>
</evidence>
<feature type="compositionally biased region" description="Polar residues" evidence="2">
    <location>
        <begin position="210"/>
        <end position="224"/>
    </location>
</feature>
<dbReference type="InParanoid" id="A0A3P8UGC9"/>
<dbReference type="GeneTree" id="ENSGT00390000011985"/>
<dbReference type="Pfam" id="PF14908">
    <property type="entry name" value="HU-CCDC81_euk_1"/>
    <property type="match status" value="1"/>
</dbReference>
<dbReference type="Ensembl" id="ENSCSET00000001492.1">
    <property type="protein sequence ID" value="ENSCSEP00000001462.1"/>
    <property type="gene ID" value="ENSCSEG00000000998.1"/>
</dbReference>
<reference evidence="5" key="2">
    <citation type="submission" date="2025-08" db="UniProtKB">
        <authorList>
            <consortium name="Ensembl"/>
        </authorList>
    </citation>
    <scope>IDENTIFICATION</scope>
</reference>
<keyword evidence="6" id="KW-1185">Reference proteome</keyword>
<dbReference type="InterPro" id="IPR028034">
    <property type="entry name" value="HU-CCDC81"/>
</dbReference>
<dbReference type="PANTHER" id="PTHR14362">
    <property type="entry name" value="COILED-COIL DOMAIN-CONTAINING PROTEIN 81"/>
    <property type="match status" value="1"/>
</dbReference>
<dbReference type="GeneID" id="103378688"/>
<dbReference type="STRING" id="244447.ENSCSEP00000001462"/>
<reference evidence="5 6" key="1">
    <citation type="journal article" date="2014" name="Nat. Genet.">
        <title>Whole-genome sequence of a flatfish provides insights into ZW sex chromosome evolution and adaptation to a benthic lifestyle.</title>
        <authorList>
            <person name="Chen S."/>
            <person name="Zhang G."/>
            <person name="Shao C."/>
            <person name="Huang Q."/>
            <person name="Liu G."/>
            <person name="Zhang P."/>
            <person name="Song W."/>
            <person name="An N."/>
            <person name="Chalopin D."/>
            <person name="Volff J.N."/>
            <person name="Hong Y."/>
            <person name="Li Q."/>
            <person name="Sha Z."/>
            <person name="Zhou H."/>
            <person name="Xie M."/>
            <person name="Yu Q."/>
            <person name="Liu Y."/>
            <person name="Xiang H."/>
            <person name="Wang N."/>
            <person name="Wu K."/>
            <person name="Yang C."/>
            <person name="Zhou Q."/>
            <person name="Liao X."/>
            <person name="Yang L."/>
            <person name="Hu Q."/>
            <person name="Zhang J."/>
            <person name="Meng L."/>
            <person name="Jin L."/>
            <person name="Tian Y."/>
            <person name="Lian J."/>
            <person name="Yang J."/>
            <person name="Miao G."/>
            <person name="Liu S."/>
            <person name="Liang Z."/>
            <person name="Yan F."/>
            <person name="Li Y."/>
            <person name="Sun B."/>
            <person name="Zhang H."/>
            <person name="Zhang J."/>
            <person name="Zhu Y."/>
            <person name="Du M."/>
            <person name="Zhao Y."/>
            <person name="Schartl M."/>
            <person name="Tang Q."/>
            <person name="Wang J."/>
        </authorList>
    </citation>
    <scope>NUCLEOTIDE SEQUENCE</scope>
</reference>
<dbReference type="Proteomes" id="UP000265120">
    <property type="component" value="Chromosome 5"/>
</dbReference>
<dbReference type="PANTHER" id="PTHR14362:SF2">
    <property type="entry name" value="COILED-COIL DOMAIN-CONTAINING PROTEIN 81"/>
    <property type="match status" value="1"/>
</dbReference>
<keyword evidence="1" id="KW-0175">Coiled coil</keyword>